<keyword evidence="2" id="KW-1185">Reference proteome</keyword>
<comment type="caution">
    <text evidence="1">The sequence shown here is derived from an EMBL/GenBank/DDBJ whole genome shotgun (WGS) entry which is preliminary data.</text>
</comment>
<proteinExistence type="predicted"/>
<protein>
    <submittedName>
        <fullName evidence="1">Uncharacterized protein</fullName>
    </submittedName>
</protein>
<organism evidence="1 2">
    <name type="scientific">Trichinella britovi</name>
    <name type="common">Parasitic roundworm</name>
    <dbReference type="NCBI Taxonomy" id="45882"/>
    <lineage>
        <taxon>Eukaryota</taxon>
        <taxon>Metazoa</taxon>
        <taxon>Ecdysozoa</taxon>
        <taxon>Nematoda</taxon>
        <taxon>Enoplea</taxon>
        <taxon>Dorylaimia</taxon>
        <taxon>Trichinellida</taxon>
        <taxon>Trichinellidae</taxon>
        <taxon>Trichinella</taxon>
    </lineage>
</organism>
<accession>A0A0V1B002</accession>
<evidence type="ECO:0000313" key="1">
    <source>
        <dbReference type="EMBL" id="KRY29811.1"/>
    </source>
</evidence>
<dbReference type="EMBL" id="JYDI01001491">
    <property type="protein sequence ID" value="KRY29811.1"/>
    <property type="molecule type" value="Genomic_DNA"/>
</dbReference>
<name>A0A0V1B002_TRIBR</name>
<dbReference type="Proteomes" id="UP000054653">
    <property type="component" value="Unassembled WGS sequence"/>
</dbReference>
<reference evidence="1 2" key="1">
    <citation type="submission" date="2015-01" db="EMBL/GenBank/DDBJ databases">
        <title>Evolution of Trichinella species and genotypes.</title>
        <authorList>
            <person name="Korhonen P.K."/>
            <person name="Edoardo P."/>
            <person name="Giuseppe L.R."/>
            <person name="Gasser R.B."/>
        </authorList>
    </citation>
    <scope>NUCLEOTIDE SEQUENCE [LARGE SCALE GENOMIC DNA]</scope>
    <source>
        <strain evidence="1">ISS120</strain>
    </source>
</reference>
<evidence type="ECO:0000313" key="2">
    <source>
        <dbReference type="Proteomes" id="UP000054653"/>
    </source>
</evidence>
<gene>
    <name evidence="1" type="ORF">T03_9644</name>
</gene>
<sequence>MYGSGSPANRMALTFSSSLQMTPEKYYDAIVLPIALTYRSPSFLSLRNKNA</sequence>
<dbReference type="AlphaFoldDB" id="A0A0V1B002"/>